<keyword evidence="2" id="KW-1185">Reference proteome</keyword>
<evidence type="ECO:0000313" key="1">
    <source>
        <dbReference type="EMBL" id="MBM7562729.1"/>
    </source>
</evidence>
<proteinExistence type="predicted"/>
<evidence type="ECO:0008006" key="3">
    <source>
        <dbReference type="Google" id="ProtNLM"/>
    </source>
</evidence>
<protein>
    <recommendedName>
        <fullName evidence="3">Restriction endonuclease</fullName>
    </recommendedName>
</protein>
<evidence type="ECO:0000313" key="2">
    <source>
        <dbReference type="Proteomes" id="UP000767854"/>
    </source>
</evidence>
<gene>
    <name evidence="1" type="ORF">JOC49_002290</name>
</gene>
<name>A0ABS2MTJ9_9FIRM</name>
<dbReference type="EMBL" id="JAFBDT010000028">
    <property type="protein sequence ID" value="MBM7562729.1"/>
    <property type="molecule type" value="Genomic_DNA"/>
</dbReference>
<dbReference type="Proteomes" id="UP000767854">
    <property type="component" value="Unassembled WGS sequence"/>
</dbReference>
<organism evidence="1 2">
    <name type="scientific">Fusibacter tunisiensis</name>
    <dbReference type="NCBI Taxonomy" id="1008308"/>
    <lineage>
        <taxon>Bacteria</taxon>
        <taxon>Bacillati</taxon>
        <taxon>Bacillota</taxon>
        <taxon>Clostridia</taxon>
        <taxon>Eubacteriales</taxon>
        <taxon>Eubacteriales Family XII. Incertae Sedis</taxon>
        <taxon>Fusibacter</taxon>
    </lineage>
</organism>
<reference evidence="1 2" key="1">
    <citation type="submission" date="2021-01" db="EMBL/GenBank/DDBJ databases">
        <title>Genomic Encyclopedia of Type Strains, Phase IV (KMG-IV): sequencing the most valuable type-strain genomes for metagenomic binning, comparative biology and taxonomic classification.</title>
        <authorList>
            <person name="Goeker M."/>
        </authorList>
    </citation>
    <scope>NUCLEOTIDE SEQUENCE [LARGE SCALE GENOMIC DNA]</scope>
    <source>
        <strain evidence="1 2">DSM 24436</strain>
    </source>
</reference>
<dbReference type="RefSeq" id="WP_204665156.1">
    <property type="nucleotide sequence ID" value="NZ_JAFBDT010000028.1"/>
</dbReference>
<accession>A0ABS2MTJ9</accession>
<sequence>MLYKQFISISKILNEELISNFDYWLATLPNRSKKGLTLSMIASKFGIDTSIAEVIIDYCIKQGIFEEEYLIRCDNDECEMPLEHITLDQIADKVNSVVTCNRCDQEFRISFDNIYKTYKVIKNPEASKEEIKKEILKRLGTESNGHQENFSRADSLANDKFKIYEAYYNPDESAYDEMTQLFESLDNDYGKNTTKKGEVLEELALKIVTSIKHVSGTTKLTSYTNQFDCVVQQPISTSYPSLMNFMTPYFIIECKNEASSPGTTYFHKLSSIMDKNEAKLGFVFSRKAAGKPALQTARETYLSKLSGPKPQYLINLYNKDLGMIVKERENFLRVVDFKMMELTLNARNANYEWFVESKGTSVERQNDV</sequence>
<comment type="caution">
    <text evidence="1">The sequence shown here is derived from an EMBL/GenBank/DDBJ whole genome shotgun (WGS) entry which is preliminary data.</text>
</comment>